<gene>
    <name evidence="2" type="ORF">QE152_g19656</name>
</gene>
<sequence>MKPLSTYYEHETRTWLRSNPGKVVTLFQISTLFGIAFINAATMKTAINAFQKTGIWPLNLQVFTEADYLPSDTTNIPRETERVEKSKILYSKLRQLWNKL</sequence>
<dbReference type="Proteomes" id="UP001458880">
    <property type="component" value="Unassembled WGS sequence"/>
</dbReference>
<keyword evidence="3" id="KW-1185">Reference proteome</keyword>
<dbReference type="EMBL" id="JASPKY010000187">
    <property type="protein sequence ID" value="KAK9722549.1"/>
    <property type="molecule type" value="Genomic_DNA"/>
</dbReference>
<evidence type="ECO:0000313" key="2">
    <source>
        <dbReference type="EMBL" id="KAK9722549.1"/>
    </source>
</evidence>
<proteinExistence type="predicted"/>
<evidence type="ECO:0000256" key="1">
    <source>
        <dbReference type="SAM" id="Phobius"/>
    </source>
</evidence>
<keyword evidence="1" id="KW-1133">Transmembrane helix</keyword>
<dbReference type="AlphaFoldDB" id="A0AAW1KSF7"/>
<evidence type="ECO:0000313" key="3">
    <source>
        <dbReference type="Proteomes" id="UP001458880"/>
    </source>
</evidence>
<name>A0AAW1KSF7_POPJA</name>
<feature type="transmembrane region" description="Helical" evidence="1">
    <location>
        <begin position="23"/>
        <end position="42"/>
    </location>
</feature>
<keyword evidence="1" id="KW-0812">Transmembrane</keyword>
<organism evidence="2 3">
    <name type="scientific">Popillia japonica</name>
    <name type="common">Japanese beetle</name>
    <dbReference type="NCBI Taxonomy" id="7064"/>
    <lineage>
        <taxon>Eukaryota</taxon>
        <taxon>Metazoa</taxon>
        <taxon>Ecdysozoa</taxon>
        <taxon>Arthropoda</taxon>
        <taxon>Hexapoda</taxon>
        <taxon>Insecta</taxon>
        <taxon>Pterygota</taxon>
        <taxon>Neoptera</taxon>
        <taxon>Endopterygota</taxon>
        <taxon>Coleoptera</taxon>
        <taxon>Polyphaga</taxon>
        <taxon>Scarabaeiformia</taxon>
        <taxon>Scarabaeidae</taxon>
        <taxon>Rutelinae</taxon>
        <taxon>Popillia</taxon>
    </lineage>
</organism>
<accession>A0AAW1KSF7</accession>
<reference evidence="2 3" key="1">
    <citation type="journal article" date="2024" name="BMC Genomics">
        <title>De novo assembly and annotation of Popillia japonica's genome with initial clues to its potential as an invasive pest.</title>
        <authorList>
            <person name="Cucini C."/>
            <person name="Boschi S."/>
            <person name="Funari R."/>
            <person name="Cardaioli E."/>
            <person name="Iannotti N."/>
            <person name="Marturano G."/>
            <person name="Paoli F."/>
            <person name="Bruttini M."/>
            <person name="Carapelli A."/>
            <person name="Frati F."/>
            <person name="Nardi F."/>
        </authorList>
    </citation>
    <scope>NUCLEOTIDE SEQUENCE [LARGE SCALE GENOMIC DNA]</scope>
    <source>
        <strain evidence="2">DMR45628</strain>
    </source>
</reference>
<comment type="caution">
    <text evidence="2">The sequence shown here is derived from an EMBL/GenBank/DDBJ whole genome shotgun (WGS) entry which is preliminary data.</text>
</comment>
<keyword evidence="1" id="KW-0472">Membrane</keyword>
<protein>
    <submittedName>
        <fullName evidence="2">Uncharacterized protein</fullName>
    </submittedName>
</protein>